<evidence type="ECO:0000313" key="3">
    <source>
        <dbReference type="EMBL" id="KAF8784994.1"/>
    </source>
</evidence>
<organism evidence="3 4">
    <name type="scientific">Argiope bruennichi</name>
    <name type="common">Wasp spider</name>
    <name type="synonym">Aranea bruennichi</name>
    <dbReference type="NCBI Taxonomy" id="94029"/>
    <lineage>
        <taxon>Eukaryota</taxon>
        <taxon>Metazoa</taxon>
        <taxon>Ecdysozoa</taxon>
        <taxon>Arthropoda</taxon>
        <taxon>Chelicerata</taxon>
        <taxon>Arachnida</taxon>
        <taxon>Araneae</taxon>
        <taxon>Araneomorphae</taxon>
        <taxon>Entelegynae</taxon>
        <taxon>Araneoidea</taxon>
        <taxon>Araneidae</taxon>
        <taxon>Argiope</taxon>
    </lineage>
</organism>
<feature type="compositionally biased region" description="Basic and acidic residues" evidence="1">
    <location>
        <begin position="249"/>
        <end position="263"/>
    </location>
</feature>
<dbReference type="PANTHER" id="PTHR21552:SF2">
    <property type="entry name" value="CREB3 REGULATORY FACTOR"/>
    <property type="match status" value="1"/>
</dbReference>
<proteinExistence type="predicted"/>
<reference evidence="3" key="1">
    <citation type="journal article" date="2020" name="bioRxiv">
        <title>Chromosome-level reference genome of the European wasp spider Argiope bruennichi: a resource for studies on range expansion and evolutionary adaptation.</title>
        <authorList>
            <person name="Sheffer M.M."/>
            <person name="Hoppe A."/>
            <person name="Krehenwinkel H."/>
            <person name="Uhl G."/>
            <person name="Kuss A.W."/>
            <person name="Jensen L."/>
            <person name="Jensen C."/>
            <person name="Gillespie R.G."/>
            <person name="Hoff K.J."/>
            <person name="Prost S."/>
        </authorList>
    </citation>
    <scope>NUCLEOTIDE SEQUENCE</scope>
</reference>
<dbReference type="GO" id="GO:0005634">
    <property type="term" value="C:nucleus"/>
    <property type="evidence" value="ECO:0007669"/>
    <property type="project" value="TreeGrafter"/>
</dbReference>
<feature type="compositionally biased region" description="Basic and acidic residues" evidence="1">
    <location>
        <begin position="1"/>
        <end position="13"/>
    </location>
</feature>
<dbReference type="Proteomes" id="UP000807504">
    <property type="component" value="Unassembled WGS sequence"/>
</dbReference>
<keyword evidence="4" id="KW-1185">Reference proteome</keyword>
<dbReference type="CDD" id="cd14809">
    <property type="entry name" value="bZIP_AUREO-like"/>
    <property type="match status" value="1"/>
</dbReference>
<feature type="compositionally biased region" description="Acidic residues" evidence="1">
    <location>
        <begin position="273"/>
        <end position="295"/>
    </location>
</feature>
<dbReference type="AlphaFoldDB" id="A0A8T0F1J1"/>
<dbReference type="EMBL" id="JABXBU010000030">
    <property type="protein sequence ID" value="KAF8784994.1"/>
    <property type="molecule type" value="Genomic_DNA"/>
</dbReference>
<dbReference type="InterPro" id="IPR004827">
    <property type="entry name" value="bZIP"/>
</dbReference>
<comment type="caution">
    <text evidence="3">The sequence shown here is derived from an EMBL/GenBank/DDBJ whole genome shotgun (WGS) entry which is preliminary data.</text>
</comment>
<protein>
    <submittedName>
        <fullName evidence="3">Protein CREBRF like protein</fullName>
    </submittedName>
</protein>
<accession>A0A8T0F1J1</accession>
<dbReference type="GO" id="GO:0000977">
    <property type="term" value="F:RNA polymerase II transcription regulatory region sequence-specific DNA binding"/>
    <property type="evidence" value="ECO:0007669"/>
    <property type="project" value="TreeGrafter"/>
</dbReference>
<evidence type="ECO:0000313" key="4">
    <source>
        <dbReference type="Proteomes" id="UP000807504"/>
    </source>
</evidence>
<evidence type="ECO:0000259" key="2">
    <source>
        <dbReference type="PROSITE" id="PS00036"/>
    </source>
</evidence>
<dbReference type="GO" id="GO:0000981">
    <property type="term" value="F:DNA-binding transcription factor activity, RNA polymerase II-specific"/>
    <property type="evidence" value="ECO:0007669"/>
    <property type="project" value="TreeGrafter"/>
</dbReference>
<dbReference type="PROSITE" id="PS00036">
    <property type="entry name" value="BZIP_BASIC"/>
    <property type="match status" value="1"/>
</dbReference>
<dbReference type="PANTHER" id="PTHR21552">
    <property type="entry name" value="ADULT RETINA PROTEIN"/>
    <property type="match status" value="1"/>
</dbReference>
<dbReference type="GO" id="GO:0006986">
    <property type="term" value="P:response to unfolded protein"/>
    <property type="evidence" value="ECO:0007669"/>
    <property type="project" value="InterPro"/>
</dbReference>
<dbReference type="InterPro" id="IPR039165">
    <property type="entry name" value="CREBRF"/>
</dbReference>
<name>A0A8T0F1J1_ARGBR</name>
<sequence length="527" mass="58741">MTRDRIHFLKEQEPAVDEQTSAVTEQETPLFHGSNMVEQENTQASPVLPVSQHQNAKLQKAFCNAWYINDSGTIGNEKSPCSSAFSIEAHYFGHDKNNEFQVDKDDLVQSPTLAELNANDESLFDSFDCFDGFFSTAKKANPFKLPDLNSDFKISALNSVDQSKRSPILQKGPEFHLKDESSFPKEQLNLNSAEISFKLTSKSSLNDAKLQTVPTSVEESRNQEKFDWPPASKCLKTECDDEPSNSESSTEHTDKNYAEKTDHLQSSSNNETLESDDDSEIDDEYSSDADDDSEEDVKVASKHASTSGGNFEKKRSRYFWQYNMQSKGPKGSKVKIAGKTSNIHDPSGIADPVFSVNCPIAGVKHSGKARRGDGNDLTPNPKKLYNIGLELEKLNNLIDGLVPVNELPVNARTKSRKEKNKLASRACRLKKKAQHEANKLKLFGLQQEQKCLLLFIKEIKKLVKNKVRHFKQFKNQSIVASIEALKTKKPVTKVAGCSADFVNNVLKIVASGDDSGALNITQVRREN</sequence>
<feature type="region of interest" description="Disordered" evidence="1">
    <location>
        <begin position="208"/>
        <end position="310"/>
    </location>
</feature>
<gene>
    <name evidence="3" type="ORF">HNY73_010595</name>
</gene>
<evidence type="ECO:0000256" key="1">
    <source>
        <dbReference type="SAM" id="MobiDB-lite"/>
    </source>
</evidence>
<feature type="region of interest" description="Disordered" evidence="1">
    <location>
        <begin position="1"/>
        <end position="22"/>
    </location>
</feature>
<reference evidence="3" key="2">
    <citation type="submission" date="2020-06" db="EMBL/GenBank/DDBJ databases">
        <authorList>
            <person name="Sheffer M."/>
        </authorList>
    </citation>
    <scope>NUCLEOTIDE SEQUENCE</scope>
</reference>
<feature type="compositionally biased region" description="Basic and acidic residues" evidence="1">
    <location>
        <begin position="218"/>
        <end position="227"/>
    </location>
</feature>
<feature type="domain" description="BZIP" evidence="2">
    <location>
        <begin position="416"/>
        <end position="430"/>
    </location>
</feature>